<dbReference type="EMBL" id="JAVDWQ010000006">
    <property type="protein sequence ID" value="MDR7210336.1"/>
    <property type="molecule type" value="Genomic_DNA"/>
</dbReference>
<keyword evidence="3" id="KW-1185">Reference proteome</keyword>
<dbReference type="InterPro" id="IPR006674">
    <property type="entry name" value="HD_domain"/>
</dbReference>
<dbReference type="RefSeq" id="WP_310281269.1">
    <property type="nucleotide sequence ID" value="NZ_JAVDWQ010000006.1"/>
</dbReference>
<name>A0ABU1Y7Z8_9FLAO</name>
<dbReference type="Pfam" id="PF01966">
    <property type="entry name" value="HD"/>
    <property type="match status" value="1"/>
</dbReference>
<dbReference type="SMART" id="SM00471">
    <property type="entry name" value="HDc"/>
    <property type="match status" value="1"/>
</dbReference>
<protein>
    <submittedName>
        <fullName evidence="2">HD superfamily phosphohydrolase</fullName>
    </submittedName>
</protein>
<dbReference type="PANTHER" id="PTHR11373">
    <property type="entry name" value="DEOXYNUCLEOSIDE TRIPHOSPHATE TRIPHOSPHOHYDROLASE"/>
    <property type="match status" value="1"/>
</dbReference>
<dbReference type="InterPro" id="IPR003607">
    <property type="entry name" value="HD/PDEase_dom"/>
</dbReference>
<evidence type="ECO:0000313" key="3">
    <source>
        <dbReference type="Proteomes" id="UP001269081"/>
    </source>
</evidence>
<feature type="domain" description="HD" evidence="1">
    <location>
        <begin position="57"/>
        <end position="169"/>
    </location>
</feature>
<dbReference type="InterPro" id="IPR045509">
    <property type="entry name" value="HD_assoc_2"/>
</dbReference>
<dbReference type="InterPro" id="IPR050135">
    <property type="entry name" value="dGTPase-like"/>
</dbReference>
<proteinExistence type="predicted"/>
<dbReference type="PANTHER" id="PTHR11373:SF4">
    <property type="entry name" value="DEOXYNUCLEOSIDE TRIPHOSPHATE TRIPHOSPHOHYDROLASE SAMHD1"/>
    <property type="match status" value="1"/>
</dbReference>
<comment type="caution">
    <text evidence="2">The sequence shown here is derived from an EMBL/GenBank/DDBJ whole genome shotgun (WGS) entry which is preliminary data.</text>
</comment>
<dbReference type="CDD" id="cd00077">
    <property type="entry name" value="HDc"/>
    <property type="match status" value="1"/>
</dbReference>
<dbReference type="PROSITE" id="PS51831">
    <property type="entry name" value="HD"/>
    <property type="match status" value="1"/>
</dbReference>
<evidence type="ECO:0000259" key="1">
    <source>
        <dbReference type="PROSITE" id="PS51831"/>
    </source>
</evidence>
<reference evidence="2 3" key="1">
    <citation type="submission" date="2023-07" db="EMBL/GenBank/DDBJ databases">
        <title>Sorghum-associated microbial communities from plants grown in Nebraska, USA.</title>
        <authorList>
            <person name="Schachtman D."/>
        </authorList>
    </citation>
    <scope>NUCLEOTIDE SEQUENCE [LARGE SCALE GENOMIC DNA]</scope>
    <source>
        <strain evidence="2 3">4129</strain>
    </source>
</reference>
<dbReference type="Gene3D" id="1.10.3210.10">
    <property type="entry name" value="Hypothetical protein af1432"/>
    <property type="match status" value="1"/>
</dbReference>
<dbReference type="Pfam" id="PF19276">
    <property type="entry name" value="HD_assoc_2"/>
    <property type="match status" value="1"/>
</dbReference>
<sequence>MTQINKLKIFNDPIYGFISIPNELIYDLIQHPYFQRLRRISQMGLSYLVYPGANHTRFHHALGCMHLMQKAIETLRFKGVALSLEEENALYIAILLHDIGHGPFSHAMEKSIVEDVHHEAISLLFMNQLNDEFDGKLSLAIQVFKGDYHRKFMLQLISSQLDMDRMDYLKRDSFYTGVAEGNVNSERLIQMMNVVDGVLVIEEKGIYSVEKFLLSRRLMYWQAYLHKTSLVAELILMKALKRAKELTLKGIILPCSDPLLYFMQNKVTLEDFDTERLDLFSQLDDFDIISALKAWQKQDDFILSTLSKMIINRDLLKIKLSGEKIPLEELQDLKEKFAKEHNISQLEADYFIFKGKIKNQAYSKEAEPIRIFKKDKTIEDVVEASDQLNLKSLSKLVTKYYICYPKQLI</sequence>
<dbReference type="SUPFAM" id="SSF109604">
    <property type="entry name" value="HD-domain/PDEase-like"/>
    <property type="match status" value="1"/>
</dbReference>
<dbReference type="Proteomes" id="UP001269081">
    <property type="component" value="Unassembled WGS sequence"/>
</dbReference>
<gene>
    <name evidence="2" type="ORF">J2W48_002276</name>
</gene>
<evidence type="ECO:0000313" key="2">
    <source>
        <dbReference type="EMBL" id="MDR7210336.1"/>
    </source>
</evidence>
<organism evidence="2 3">
    <name type="scientific">Flavobacterium piscis</name>
    <dbReference type="NCBI Taxonomy" id="1114874"/>
    <lineage>
        <taxon>Bacteria</taxon>
        <taxon>Pseudomonadati</taxon>
        <taxon>Bacteroidota</taxon>
        <taxon>Flavobacteriia</taxon>
        <taxon>Flavobacteriales</taxon>
        <taxon>Flavobacteriaceae</taxon>
        <taxon>Flavobacterium</taxon>
    </lineage>
</organism>
<accession>A0ABU1Y7Z8</accession>